<evidence type="ECO:0000313" key="11">
    <source>
        <dbReference type="Proteomes" id="UP000193801"/>
    </source>
</evidence>
<evidence type="ECO:0000313" key="8">
    <source>
        <dbReference type="EMBL" id="ORW32129.1"/>
    </source>
</evidence>
<keyword evidence="11" id="KW-1185">Reference proteome</keyword>
<dbReference type="GO" id="GO:0050201">
    <property type="term" value="F:fucokinase activity"/>
    <property type="evidence" value="ECO:0007669"/>
    <property type="project" value="TreeGrafter"/>
</dbReference>
<keyword evidence="4" id="KW-0067">ATP-binding</keyword>
<reference evidence="10 11" key="1">
    <citation type="journal article" date="2015" name="Emerg. Microbes Infect.">
        <title>Characterization of 17 strains belonging to the Mycobacterium simiae complex and description of Mycobacterium paraense sp. nov.</title>
        <authorList>
            <person name="Fusco da Costa A.R."/>
            <person name="Fedrizzi T."/>
            <person name="Lopes M.L."/>
            <person name="Pecorari M."/>
            <person name="Oliveira da Costa W.L."/>
            <person name="Giacobazzi E."/>
            <person name="da Costa Bahia J.R."/>
            <person name="De Sanctis V."/>
            <person name="Batista Lima K.V."/>
            <person name="Bertorelli R."/>
            <person name="Grottola A."/>
            <person name="Fabio A."/>
            <person name="Mariottini A."/>
            <person name="Ferretti P."/>
            <person name="Di Leva F."/>
            <person name="Fregni Serpini G."/>
            <person name="Tagliazucchi S."/>
            <person name="Rumpianesi F."/>
            <person name="Jousson O."/>
            <person name="Segata N."/>
            <person name="Tortoli E."/>
        </authorList>
    </citation>
    <scope>NUCLEOTIDE SEQUENCE [LARGE SCALE GENOMIC DNA]</scope>
    <source>
        <strain evidence="8 11">FI-07156</strain>
        <strain evidence="9 10">IEC33</strain>
    </source>
</reference>
<dbReference type="Pfam" id="PF00288">
    <property type="entry name" value="GHMP_kinases_N"/>
    <property type="match status" value="1"/>
</dbReference>
<evidence type="ECO:0000313" key="10">
    <source>
        <dbReference type="Proteomes" id="UP000193285"/>
    </source>
</evidence>
<dbReference type="EMBL" id="LQPK01000010">
    <property type="protein sequence ID" value="ORW32129.1"/>
    <property type="molecule type" value="Genomic_DNA"/>
</dbReference>
<evidence type="ECO:0000256" key="4">
    <source>
        <dbReference type="ARBA" id="ARBA00022840"/>
    </source>
</evidence>
<dbReference type="GO" id="GO:0042352">
    <property type="term" value="P:GDP-L-fucose salvage"/>
    <property type="evidence" value="ECO:0007669"/>
    <property type="project" value="TreeGrafter"/>
</dbReference>
<dbReference type="GO" id="GO:0005524">
    <property type="term" value="F:ATP binding"/>
    <property type="evidence" value="ECO:0007669"/>
    <property type="project" value="UniProtKB-KW"/>
</dbReference>
<evidence type="ECO:0000313" key="9">
    <source>
        <dbReference type="EMBL" id="ORW38413.1"/>
    </source>
</evidence>
<dbReference type="EMBL" id="LQPN01000072">
    <property type="protein sequence ID" value="ORW38413.1"/>
    <property type="molecule type" value="Genomic_DNA"/>
</dbReference>
<keyword evidence="1" id="KW-0808">Transferase</keyword>
<evidence type="ECO:0000256" key="1">
    <source>
        <dbReference type="ARBA" id="ARBA00022679"/>
    </source>
</evidence>
<dbReference type="Gene3D" id="3.30.230.120">
    <property type="match status" value="1"/>
</dbReference>
<dbReference type="InterPro" id="IPR001174">
    <property type="entry name" value="HddA/FKP"/>
</dbReference>
<gene>
    <name evidence="9" type="ORF">AWB90_23835</name>
    <name evidence="8" type="ORF">AWB91_12660</name>
</gene>
<evidence type="ECO:0000256" key="5">
    <source>
        <dbReference type="ARBA" id="ARBA00038121"/>
    </source>
</evidence>
<dbReference type="Proteomes" id="UP000193285">
    <property type="component" value="Unassembled WGS sequence"/>
</dbReference>
<evidence type="ECO:0000256" key="3">
    <source>
        <dbReference type="ARBA" id="ARBA00022777"/>
    </source>
</evidence>
<reference evidence="8" key="3">
    <citation type="submission" date="2016-01" db="EMBL/GenBank/DDBJ databases">
        <authorList>
            <person name="Ana R.F.D.C."/>
            <person name="Tarcisio F."/>
            <person name="Maria L.L."/>
            <person name="Monica P."/>
            <person name="Wana L.O.D.C."/>
            <person name="Elisabetta G."/>
            <person name="Jeann R.D.C.B."/>
            <person name="Veronica D.S."/>
            <person name="Karla V.B.L."/>
            <person name="Roberto B."/>
            <person name="Antonella G."/>
            <person name="Anna F."/>
            <person name="Alessandro M."/>
            <person name="Pamela F."/>
            <person name="Francesca D.L."/>
            <person name="Giulia F.S."/>
            <person name="Sara T."/>
            <person name="Fabio R."/>
            <person name="Olivier J."/>
            <person name="Nicola S."/>
            <person name="Enrico T."/>
        </authorList>
    </citation>
    <scope>NUCLEOTIDE SEQUENCE</scope>
    <source>
        <strain evidence="8">FI-07156</strain>
    </source>
</reference>
<reference evidence="9" key="2">
    <citation type="submission" date="2016-01" db="EMBL/GenBank/DDBJ databases">
        <authorList>
            <person name="Oliw E.H."/>
        </authorList>
    </citation>
    <scope>NUCLEOTIDE SEQUENCE</scope>
    <source>
        <strain evidence="9">IEC33</strain>
    </source>
</reference>
<comment type="similarity">
    <text evidence="5">Belongs to the GHMP kinase family.</text>
</comment>
<feature type="domain" description="GHMP kinase C-terminal" evidence="7">
    <location>
        <begin position="251"/>
        <end position="328"/>
    </location>
</feature>
<protein>
    <submittedName>
        <fullName evidence="9">Dehydrogenase</fullName>
    </submittedName>
</protein>
<evidence type="ECO:0000259" key="7">
    <source>
        <dbReference type="Pfam" id="PF08544"/>
    </source>
</evidence>
<dbReference type="InterPro" id="IPR006204">
    <property type="entry name" value="GHMP_kinase_N_dom"/>
</dbReference>
<keyword evidence="3" id="KW-0418">Kinase</keyword>
<keyword evidence="2" id="KW-0547">Nucleotide-binding</keyword>
<dbReference type="InterPro" id="IPR020568">
    <property type="entry name" value="Ribosomal_Su5_D2-typ_SF"/>
</dbReference>
<dbReference type="STRING" id="767916.AWB91_12660"/>
<feature type="domain" description="GHMP kinase N-terminal" evidence="6">
    <location>
        <begin position="93"/>
        <end position="177"/>
    </location>
</feature>
<dbReference type="PRINTS" id="PR00960">
    <property type="entry name" value="LMBPPROTEIN"/>
</dbReference>
<organism evidence="9 10">
    <name type="scientific">Mycobacterium paraense</name>
    <dbReference type="NCBI Taxonomy" id="767916"/>
    <lineage>
        <taxon>Bacteria</taxon>
        <taxon>Bacillati</taxon>
        <taxon>Actinomycetota</taxon>
        <taxon>Actinomycetes</taxon>
        <taxon>Mycobacteriales</taxon>
        <taxon>Mycobacteriaceae</taxon>
        <taxon>Mycobacterium</taxon>
        <taxon>Mycobacterium simiae complex</taxon>
    </lineage>
</organism>
<dbReference type="InterPro" id="IPR013750">
    <property type="entry name" value="GHMP_kinase_C_dom"/>
</dbReference>
<accession>A0A1X2A4R7</accession>
<dbReference type="PIRSF" id="PIRSF036406">
    <property type="entry name" value="Hept_kin"/>
    <property type="match status" value="1"/>
</dbReference>
<dbReference type="PANTHER" id="PTHR32463">
    <property type="entry name" value="L-FUCOSE KINASE"/>
    <property type="match status" value="1"/>
</dbReference>
<dbReference type="SUPFAM" id="SSF54211">
    <property type="entry name" value="Ribosomal protein S5 domain 2-like"/>
    <property type="match status" value="1"/>
</dbReference>
<evidence type="ECO:0000256" key="2">
    <source>
        <dbReference type="ARBA" id="ARBA00022741"/>
    </source>
</evidence>
<dbReference type="InterPro" id="IPR014606">
    <property type="entry name" value="Heptose_7-P_kinase"/>
</dbReference>
<evidence type="ECO:0000259" key="6">
    <source>
        <dbReference type="Pfam" id="PF00288"/>
    </source>
</evidence>
<sequence length="352" mass="37645">MCERDRRRPAHRVRSRAPLRIGLAGGGTDVAPYCDTYGGIVLNATIDRYCYSTLEETQDGAIEFRAPDIEVTEPAAAGPKPAGPSPLTLHQTIYDRLTREFDLGRPGVRLTTVSDAPPGSGLGSSSALVVSVVEAFREFFALPLGEYDVARLAFEIERNDYGQAGGSQDQYAATFGGFNVMEFGPAGRVVVNPLRIKEATLRELEASIVLFHTGVSRKSAEIIERQTTYISTGSASQLAATHELKEEAIAMKEALLKGDLVQLAGVLDQGWRMKKKLAEGISTPRIEHCFDVALAAGALAGKVSGAGGGGYVLFLADPVRRPAVMRALGDLPFGALQPAHFVSEGAVAWSLR</sequence>
<dbReference type="PANTHER" id="PTHR32463:SF0">
    <property type="entry name" value="L-FUCOSE KINASE"/>
    <property type="match status" value="1"/>
</dbReference>
<dbReference type="SUPFAM" id="SSF55060">
    <property type="entry name" value="GHMP Kinase, C-terminal domain"/>
    <property type="match status" value="1"/>
</dbReference>
<proteinExistence type="inferred from homology"/>
<dbReference type="InterPro" id="IPR036554">
    <property type="entry name" value="GHMP_kinase_C_sf"/>
</dbReference>
<comment type="caution">
    <text evidence="9">The sequence shown here is derived from an EMBL/GenBank/DDBJ whole genome shotgun (WGS) entry which is preliminary data.</text>
</comment>
<dbReference type="Proteomes" id="UP000193801">
    <property type="component" value="Unassembled WGS sequence"/>
</dbReference>
<dbReference type="InterPro" id="IPR052203">
    <property type="entry name" value="GHMP_Kinase-Related"/>
</dbReference>
<dbReference type="AlphaFoldDB" id="A0A1X2A4R7"/>
<name>A0A1X2A4R7_9MYCO</name>
<dbReference type="Pfam" id="PF08544">
    <property type="entry name" value="GHMP_kinases_C"/>
    <property type="match status" value="1"/>
</dbReference>